<dbReference type="EMBL" id="LT629740">
    <property type="protein sequence ID" value="SDT68563.1"/>
    <property type="molecule type" value="Genomic_DNA"/>
</dbReference>
<evidence type="ECO:0000313" key="1">
    <source>
        <dbReference type="EMBL" id="SDT68563.1"/>
    </source>
</evidence>
<protein>
    <recommendedName>
        <fullName evidence="3">RNA polymerase, alpha chain C terminal domain</fullName>
    </recommendedName>
</protein>
<evidence type="ECO:0000313" key="2">
    <source>
        <dbReference type="Proteomes" id="UP000199679"/>
    </source>
</evidence>
<gene>
    <name evidence="1" type="ORF">SAMN05216490_4921</name>
</gene>
<accession>A0A1H2CDN6</accession>
<keyword evidence="2" id="KW-1185">Reference proteome</keyword>
<sequence length="76" mass="8915">MESAKNDILLIPIEKLKLSSGCIANMKDLEICSLQDFINKGWQRILEMEDFDYIKFNEVIRYLNSNGLVYLLEKKD</sequence>
<dbReference type="Gene3D" id="1.10.150.20">
    <property type="entry name" value="5' to 3' exonuclease, C-terminal subdomain"/>
    <property type="match status" value="1"/>
</dbReference>
<dbReference type="AlphaFoldDB" id="A0A1H2CDN6"/>
<reference evidence="1 2" key="1">
    <citation type="submission" date="2016-10" db="EMBL/GenBank/DDBJ databases">
        <authorList>
            <person name="de Groot N.N."/>
        </authorList>
    </citation>
    <scope>NUCLEOTIDE SEQUENCE [LARGE SCALE GENOMIC DNA]</scope>
    <source>
        <strain evidence="1 2">MP1X4</strain>
    </source>
</reference>
<name>A0A1H2CDN6_MUCMA</name>
<evidence type="ECO:0008006" key="3">
    <source>
        <dbReference type="Google" id="ProtNLM"/>
    </source>
</evidence>
<dbReference type="Proteomes" id="UP000199679">
    <property type="component" value="Chromosome I"/>
</dbReference>
<proteinExistence type="predicted"/>
<dbReference type="SUPFAM" id="SSF47789">
    <property type="entry name" value="C-terminal domain of RNA polymerase alpha subunit"/>
    <property type="match status" value="1"/>
</dbReference>
<organism evidence="1 2">
    <name type="scientific">Mucilaginibacter mallensis</name>
    <dbReference type="NCBI Taxonomy" id="652787"/>
    <lineage>
        <taxon>Bacteria</taxon>
        <taxon>Pseudomonadati</taxon>
        <taxon>Bacteroidota</taxon>
        <taxon>Sphingobacteriia</taxon>
        <taxon>Sphingobacteriales</taxon>
        <taxon>Sphingobacteriaceae</taxon>
        <taxon>Mucilaginibacter</taxon>
    </lineage>
</organism>